<evidence type="ECO:0000256" key="7">
    <source>
        <dbReference type="ARBA" id="ARBA00023125"/>
    </source>
</evidence>
<accession>A0A1B0BRL3</accession>
<feature type="compositionally biased region" description="Basic and acidic residues" evidence="10">
    <location>
        <begin position="25"/>
        <end position="35"/>
    </location>
</feature>
<dbReference type="PROSITE" id="PS50157">
    <property type="entry name" value="ZINC_FINGER_C2H2_2"/>
    <property type="match status" value="1"/>
</dbReference>
<dbReference type="GO" id="GO:0000981">
    <property type="term" value="F:DNA-binding transcription factor activity, RNA polymerase II-specific"/>
    <property type="evidence" value="ECO:0007669"/>
    <property type="project" value="TreeGrafter"/>
</dbReference>
<dbReference type="STRING" id="67801.A0A1B0BRL3"/>
<dbReference type="InterPro" id="IPR036236">
    <property type="entry name" value="Znf_C2H2_sf"/>
</dbReference>
<feature type="domain" description="C2H2-type" evidence="11">
    <location>
        <begin position="148"/>
        <end position="177"/>
    </location>
</feature>
<dbReference type="SUPFAM" id="SSF57667">
    <property type="entry name" value="beta-beta-alpha zinc fingers"/>
    <property type="match status" value="2"/>
</dbReference>
<comment type="similarity">
    <text evidence="2">Belongs to the GLI C2H2-type zinc-finger protein family.</text>
</comment>
<keyword evidence="7" id="KW-0238">DNA-binding</keyword>
<evidence type="ECO:0000256" key="6">
    <source>
        <dbReference type="ARBA" id="ARBA00022833"/>
    </source>
</evidence>
<feature type="compositionally biased region" description="Basic and acidic residues" evidence="10">
    <location>
        <begin position="1"/>
        <end position="18"/>
    </location>
</feature>
<proteinExistence type="inferred from homology"/>
<dbReference type="GO" id="GO:0008270">
    <property type="term" value="F:zinc ion binding"/>
    <property type="evidence" value="ECO:0007669"/>
    <property type="project" value="UniProtKB-KW"/>
</dbReference>
<evidence type="ECO:0000313" key="13">
    <source>
        <dbReference type="Proteomes" id="UP000092460"/>
    </source>
</evidence>
<evidence type="ECO:0000313" key="12">
    <source>
        <dbReference type="EnsemblMetazoa" id="GPPI038365-PA"/>
    </source>
</evidence>
<evidence type="ECO:0000259" key="11">
    <source>
        <dbReference type="PROSITE" id="PS50157"/>
    </source>
</evidence>
<evidence type="ECO:0000256" key="5">
    <source>
        <dbReference type="ARBA" id="ARBA00022771"/>
    </source>
</evidence>
<sequence>MISNREGERRNTERERRNSGRRISRRVEADRRRDQASASNTASNNSVRCGPYQRRGGRWGGRNHERKTDKIHNAHLQTSFIRSGHAGVYISRIQSGVGILLFQHLSISNSRLCTSIISFKCALIPKRNRINVIYVRIYICSHSGEKPYVCALEGCSKAYSNSSDRFKHTCTHSMEKPYMCKVPGYQKRYTDPSSLRKHVKTFSHSIQIIKSSIEISNRLRSSDAQDSFCLVMEEMCHVKEMNLMVLCNFTPIALATEVELSTKLDLSVKNV</sequence>
<dbReference type="EMBL" id="JXJN01019135">
    <property type="status" value="NOT_ANNOTATED_CDS"/>
    <property type="molecule type" value="Genomic_DNA"/>
</dbReference>
<keyword evidence="5 9" id="KW-0863">Zinc-finger</keyword>
<evidence type="ECO:0000256" key="10">
    <source>
        <dbReference type="SAM" id="MobiDB-lite"/>
    </source>
</evidence>
<evidence type="ECO:0000256" key="8">
    <source>
        <dbReference type="ARBA" id="ARBA00023242"/>
    </source>
</evidence>
<keyword evidence="4" id="KW-0677">Repeat</keyword>
<dbReference type="EMBL" id="JXJN01019136">
    <property type="status" value="NOT_ANNOTATED_CDS"/>
    <property type="molecule type" value="Genomic_DNA"/>
</dbReference>
<organism evidence="12 13">
    <name type="scientific">Glossina palpalis gambiensis</name>
    <dbReference type="NCBI Taxonomy" id="67801"/>
    <lineage>
        <taxon>Eukaryota</taxon>
        <taxon>Metazoa</taxon>
        <taxon>Ecdysozoa</taxon>
        <taxon>Arthropoda</taxon>
        <taxon>Hexapoda</taxon>
        <taxon>Insecta</taxon>
        <taxon>Pterygota</taxon>
        <taxon>Neoptera</taxon>
        <taxon>Endopterygota</taxon>
        <taxon>Diptera</taxon>
        <taxon>Brachycera</taxon>
        <taxon>Muscomorpha</taxon>
        <taxon>Hippoboscoidea</taxon>
        <taxon>Glossinidae</taxon>
        <taxon>Glossina</taxon>
    </lineage>
</organism>
<reference evidence="13" key="1">
    <citation type="submission" date="2015-01" db="EMBL/GenBank/DDBJ databases">
        <authorList>
            <person name="Aksoy S."/>
            <person name="Warren W."/>
            <person name="Wilson R.K."/>
        </authorList>
    </citation>
    <scope>NUCLEOTIDE SEQUENCE [LARGE SCALE GENOMIC DNA]</scope>
    <source>
        <strain evidence="13">IAEA</strain>
    </source>
</reference>
<name>A0A1B0BRL3_9MUSC</name>
<comment type="subcellular location">
    <subcellularLocation>
        <location evidence="1">Nucleus</location>
    </subcellularLocation>
</comment>
<keyword evidence="6" id="KW-0862">Zinc</keyword>
<evidence type="ECO:0000256" key="2">
    <source>
        <dbReference type="ARBA" id="ARBA00010831"/>
    </source>
</evidence>
<reference evidence="12" key="2">
    <citation type="submission" date="2020-05" db="UniProtKB">
        <authorList>
            <consortium name="EnsemblMetazoa"/>
        </authorList>
    </citation>
    <scope>IDENTIFICATION</scope>
    <source>
        <strain evidence="12">IAEA</strain>
    </source>
</reference>
<dbReference type="EnsemblMetazoa" id="GPPI038365-RA">
    <property type="protein sequence ID" value="GPPI038365-PA"/>
    <property type="gene ID" value="GPPI038365"/>
</dbReference>
<evidence type="ECO:0000256" key="9">
    <source>
        <dbReference type="PROSITE-ProRule" id="PRU00042"/>
    </source>
</evidence>
<keyword evidence="3" id="KW-0479">Metal-binding</keyword>
<dbReference type="InterPro" id="IPR013087">
    <property type="entry name" value="Znf_C2H2_type"/>
</dbReference>
<dbReference type="VEuPathDB" id="VectorBase:GPPI038365"/>
<dbReference type="PROSITE" id="PS00028">
    <property type="entry name" value="ZINC_FINGER_C2H2_1"/>
    <property type="match status" value="1"/>
</dbReference>
<evidence type="ECO:0000256" key="3">
    <source>
        <dbReference type="ARBA" id="ARBA00022723"/>
    </source>
</evidence>
<feature type="region of interest" description="Disordered" evidence="10">
    <location>
        <begin position="1"/>
        <end position="65"/>
    </location>
</feature>
<dbReference type="GO" id="GO:0000978">
    <property type="term" value="F:RNA polymerase II cis-regulatory region sequence-specific DNA binding"/>
    <property type="evidence" value="ECO:0007669"/>
    <property type="project" value="TreeGrafter"/>
</dbReference>
<keyword evidence="13" id="KW-1185">Reference proteome</keyword>
<keyword evidence="8" id="KW-0539">Nucleus</keyword>
<dbReference type="GO" id="GO:0005634">
    <property type="term" value="C:nucleus"/>
    <property type="evidence" value="ECO:0007669"/>
    <property type="project" value="UniProtKB-SubCell"/>
</dbReference>
<feature type="compositionally biased region" description="Low complexity" evidence="10">
    <location>
        <begin position="36"/>
        <end position="46"/>
    </location>
</feature>
<dbReference type="FunFam" id="3.30.160.60:FF:000359">
    <property type="entry name" value="GLIS family zinc finger 2"/>
    <property type="match status" value="1"/>
</dbReference>
<dbReference type="AlphaFoldDB" id="A0A1B0BRL3"/>
<evidence type="ECO:0000256" key="4">
    <source>
        <dbReference type="ARBA" id="ARBA00022737"/>
    </source>
</evidence>
<dbReference type="InterPro" id="IPR043359">
    <property type="entry name" value="GLI-like"/>
</dbReference>
<dbReference type="Gene3D" id="3.30.160.60">
    <property type="entry name" value="Classic Zinc Finger"/>
    <property type="match status" value="2"/>
</dbReference>
<dbReference type="Proteomes" id="UP000092460">
    <property type="component" value="Unassembled WGS sequence"/>
</dbReference>
<dbReference type="PANTHER" id="PTHR45718:SF8">
    <property type="entry name" value="GLIS FAMILY ZINC FINGER 2"/>
    <property type="match status" value="1"/>
</dbReference>
<evidence type="ECO:0000256" key="1">
    <source>
        <dbReference type="ARBA" id="ARBA00004123"/>
    </source>
</evidence>
<dbReference type="PANTHER" id="PTHR45718">
    <property type="entry name" value="TRANSCRIPTIONAL ACTIVATOR CUBITUS INTERRUPTUS"/>
    <property type="match status" value="1"/>
</dbReference>
<protein>
    <recommendedName>
        <fullName evidence="11">C2H2-type domain-containing protein</fullName>
    </recommendedName>
</protein>